<dbReference type="GO" id="GO:0005694">
    <property type="term" value="C:chromosome"/>
    <property type="evidence" value="ECO:0007669"/>
    <property type="project" value="UniProtKB-SubCell"/>
</dbReference>
<keyword evidence="6" id="KW-0723">Serine/threonine-protein kinase</keyword>
<keyword evidence="5" id="KW-0963">Cytoplasm</keyword>
<dbReference type="GO" id="GO:0005634">
    <property type="term" value="C:nucleus"/>
    <property type="evidence" value="ECO:0007669"/>
    <property type="project" value="TreeGrafter"/>
</dbReference>
<evidence type="ECO:0000256" key="8">
    <source>
        <dbReference type="ARBA" id="ARBA00022741"/>
    </source>
</evidence>
<dbReference type="OrthoDB" id="21018at2759"/>
<dbReference type="GO" id="GO:0000278">
    <property type="term" value="P:mitotic cell cycle"/>
    <property type="evidence" value="ECO:0007669"/>
    <property type="project" value="TreeGrafter"/>
</dbReference>
<dbReference type="GO" id="GO:0072354">
    <property type="term" value="F:histone H3T3 kinase activity"/>
    <property type="evidence" value="ECO:0007669"/>
    <property type="project" value="TreeGrafter"/>
</dbReference>
<comment type="catalytic activity">
    <reaction evidence="12">
        <text>L-seryl-[protein] + ATP = O-phospho-L-seryl-[protein] + ADP + H(+)</text>
        <dbReference type="Rhea" id="RHEA:17989"/>
        <dbReference type="Rhea" id="RHEA-COMP:9863"/>
        <dbReference type="Rhea" id="RHEA-COMP:11604"/>
        <dbReference type="ChEBI" id="CHEBI:15378"/>
        <dbReference type="ChEBI" id="CHEBI:29999"/>
        <dbReference type="ChEBI" id="CHEBI:30616"/>
        <dbReference type="ChEBI" id="CHEBI:83421"/>
        <dbReference type="ChEBI" id="CHEBI:456216"/>
        <dbReference type="EC" id="2.7.11.1"/>
    </reaction>
</comment>
<proteinExistence type="predicted"/>
<dbReference type="InterPro" id="IPR011009">
    <property type="entry name" value="Kinase-like_dom_sf"/>
</dbReference>
<dbReference type="SUPFAM" id="SSF56112">
    <property type="entry name" value="Protein kinase-like (PK-like)"/>
    <property type="match status" value="1"/>
</dbReference>
<dbReference type="EC" id="2.7.11.1" evidence="3"/>
<evidence type="ECO:0000313" key="15">
    <source>
        <dbReference type="EnsemblMetazoa" id="SCAU015244-PA"/>
    </source>
</evidence>
<evidence type="ECO:0000256" key="5">
    <source>
        <dbReference type="ARBA" id="ARBA00022490"/>
    </source>
</evidence>
<dbReference type="GO" id="GO:0005524">
    <property type="term" value="F:ATP binding"/>
    <property type="evidence" value="ECO:0007669"/>
    <property type="project" value="UniProtKB-KW"/>
</dbReference>
<dbReference type="Gene3D" id="3.30.200.20">
    <property type="entry name" value="Phosphorylase Kinase, domain 1"/>
    <property type="match status" value="1"/>
</dbReference>
<evidence type="ECO:0000256" key="7">
    <source>
        <dbReference type="ARBA" id="ARBA00022679"/>
    </source>
</evidence>
<dbReference type="Gene3D" id="1.10.510.10">
    <property type="entry name" value="Transferase(Phosphotransferase) domain 1"/>
    <property type="match status" value="1"/>
</dbReference>
<name>A0A1I8Q9Y6_STOCA</name>
<evidence type="ECO:0000256" key="1">
    <source>
        <dbReference type="ARBA" id="ARBA00004286"/>
    </source>
</evidence>
<dbReference type="PANTHER" id="PTHR24419">
    <property type="entry name" value="INTERLEUKIN-1 RECEPTOR-ASSOCIATED KINASE"/>
    <property type="match status" value="1"/>
</dbReference>
<dbReference type="EnsemblMetazoa" id="SCAU015244-RA">
    <property type="protein sequence ID" value="SCAU015244-PA"/>
    <property type="gene ID" value="SCAU015244"/>
</dbReference>
<protein>
    <recommendedName>
        <fullName evidence="3">non-specific serine/threonine protein kinase</fullName>
        <ecNumber evidence="3">2.7.11.1</ecNumber>
    </recommendedName>
</protein>
<dbReference type="InterPro" id="IPR024604">
    <property type="entry name" value="GSG2_C"/>
</dbReference>
<dbReference type="PROSITE" id="PS50011">
    <property type="entry name" value="PROTEIN_KINASE_DOM"/>
    <property type="match status" value="1"/>
</dbReference>
<comment type="catalytic activity">
    <reaction evidence="11">
        <text>L-threonyl-[protein] + ATP = O-phospho-L-threonyl-[protein] + ADP + H(+)</text>
        <dbReference type="Rhea" id="RHEA:46608"/>
        <dbReference type="Rhea" id="RHEA-COMP:11060"/>
        <dbReference type="Rhea" id="RHEA-COMP:11605"/>
        <dbReference type="ChEBI" id="CHEBI:15378"/>
        <dbReference type="ChEBI" id="CHEBI:30013"/>
        <dbReference type="ChEBI" id="CHEBI:30616"/>
        <dbReference type="ChEBI" id="CHEBI:61977"/>
        <dbReference type="ChEBI" id="CHEBI:456216"/>
        <dbReference type="EC" id="2.7.11.1"/>
    </reaction>
</comment>
<dbReference type="GO" id="GO:0035556">
    <property type="term" value="P:intracellular signal transduction"/>
    <property type="evidence" value="ECO:0007669"/>
    <property type="project" value="TreeGrafter"/>
</dbReference>
<evidence type="ECO:0000256" key="3">
    <source>
        <dbReference type="ARBA" id="ARBA00012513"/>
    </source>
</evidence>
<keyword evidence="8" id="KW-0547">Nucleotide-binding</keyword>
<dbReference type="SMART" id="SM01331">
    <property type="entry name" value="DUF3635"/>
    <property type="match status" value="1"/>
</dbReference>
<keyword evidence="10" id="KW-0067">ATP-binding</keyword>
<evidence type="ECO:0000256" key="6">
    <source>
        <dbReference type="ARBA" id="ARBA00022527"/>
    </source>
</evidence>
<dbReference type="KEGG" id="scac:106083978"/>
<keyword evidence="7" id="KW-0808">Transferase</keyword>
<keyword evidence="4" id="KW-0158">Chromosome</keyword>
<evidence type="ECO:0000256" key="2">
    <source>
        <dbReference type="ARBA" id="ARBA00004496"/>
    </source>
</evidence>
<evidence type="ECO:0000256" key="4">
    <source>
        <dbReference type="ARBA" id="ARBA00022454"/>
    </source>
</evidence>
<evidence type="ECO:0000256" key="12">
    <source>
        <dbReference type="ARBA" id="ARBA00048679"/>
    </source>
</evidence>
<keyword evidence="9" id="KW-0418">Kinase</keyword>
<evidence type="ECO:0000256" key="11">
    <source>
        <dbReference type="ARBA" id="ARBA00047899"/>
    </source>
</evidence>
<accession>A0A1I8Q9Y6</accession>
<dbReference type="STRING" id="35570.A0A1I8Q9Y6"/>
<evidence type="ECO:0000256" key="10">
    <source>
        <dbReference type="ARBA" id="ARBA00022840"/>
    </source>
</evidence>
<dbReference type="GO" id="GO:0005737">
    <property type="term" value="C:cytoplasm"/>
    <property type="evidence" value="ECO:0007669"/>
    <property type="project" value="UniProtKB-SubCell"/>
</dbReference>
<reference evidence="15" key="1">
    <citation type="submission" date="2020-05" db="UniProtKB">
        <authorList>
            <consortium name="EnsemblMetazoa"/>
        </authorList>
    </citation>
    <scope>IDENTIFICATION</scope>
    <source>
        <strain evidence="15">USDA</strain>
    </source>
</reference>
<organism evidence="15 16">
    <name type="scientific">Stomoxys calcitrans</name>
    <name type="common">Stable fly</name>
    <name type="synonym">Conops calcitrans</name>
    <dbReference type="NCBI Taxonomy" id="35570"/>
    <lineage>
        <taxon>Eukaryota</taxon>
        <taxon>Metazoa</taxon>
        <taxon>Ecdysozoa</taxon>
        <taxon>Arthropoda</taxon>
        <taxon>Hexapoda</taxon>
        <taxon>Insecta</taxon>
        <taxon>Pterygota</taxon>
        <taxon>Neoptera</taxon>
        <taxon>Endopterygota</taxon>
        <taxon>Diptera</taxon>
        <taxon>Brachycera</taxon>
        <taxon>Muscomorpha</taxon>
        <taxon>Muscoidea</taxon>
        <taxon>Muscidae</taxon>
        <taxon>Stomoxys</taxon>
    </lineage>
</organism>
<dbReference type="AlphaFoldDB" id="A0A1I8Q9Y6"/>
<comment type="subcellular location">
    <subcellularLocation>
        <location evidence="1">Chromosome</location>
    </subcellularLocation>
    <subcellularLocation>
        <location evidence="2">Cytoplasm</location>
    </subcellularLocation>
</comment>
<feature type="compositionally biased region" description="Basic and acidic residues" evidence="13">
    <location>
        <begin position="236"/>
        <end position="252"/>
    </location>
</feature>
<dbReference type="Proteomes" id="UP000095300">
    <property type="component" value="Unassembled WGS sequence"/>
</dbReference>
<dbReference type="FunFam" id="1.10.510.10:FF:000401">
    <property type="entry name" value="serine/threonine-protein kinase haspin"/>
    <property type="match status" value="1"/>
</dbReference>
<dbReference type="Pfam" id="PF12330">
    <property type="entry name" value="Haspin_kinase"/>
    <property type="match status" value="1"/>
</dbReference>
<dbReference type="InterPro" id="IPR000719">
    <property type="entry name" value="Prot_kinase_dom"/>
</dbReference>
<evidence type="ECO:0000259" key="14">
    <source>
        <dbReference type="PROSITE" id="PS50011"/>
    </source>
</evidence>
<feature type="region of interest" description="Disordered" evidence="13">
    <location>
        <begin position="227"/>
        <end position="256"/>
    </location>
</feature>
<dbReference type="VEuPathDB" id="VectorBase:SCAU015244"/>
<evidence type="ECO:0000313" key="16">
    <source>
        <dbReference type="Proteomes" id="UP000095300"/>
    </source>
</evidence>
<gene>
    <name evidence="15" type="primary">106083978</name>
</gene>
<feature type="domain" description="Protein kinase" evidence="14">
    <location>
        <begin position="303"/>
        <end position="621"/>
    </location>
</feature>
<evidence type="ECO:0000256" key="9">
    <source>
        <dbReference type="ARBA" id="ARBA00022777"/>
    </source>
</evidence>
<evidence type="ECO:0000256" key="13">
    <source>
        <dbReference type="SAM" id="MobiDB-lite"/>
    </source>
</evidence>
<keyword evidence="16" id="KW-1185">Reference proteome</keyword>
<dbReference type="PANTHER" id="PTHR24419:SF18">
    <property type="entry name" value="SERINE_THREONINE-PROTEIN KINASE HASPIN"/>
    <property type="match status" value="1"/>
</dbReference>
<sequence length="621" mass="71435">MDTIAQDDTLADDAWKDSFDKLLEQKPVLREMNFLKKDVRASFNLNSSYENSSFEHSTRESPQQKWKKVAIRASPSARYLSVPKTNFKYKNKLETISTPSRKTDSIFPFRCTLSPIGNWKLQNTEGTTEKGQATIFDGTPITSGIEIDFANCPSLNQEECSKSDKAAPSILELVVHNIKSKKRPKNVCFDSNVVCQEPKRENDIHTREPLPVIALQPGKWRKSLNLIRRTQSTPMEKPKDSDLGKSKPKESLSKGLCGQRKSTLQRKVSSLGKRKENFKTQLLRRCKQQSIISFPEAYSVSYLTNCRKIGEGAFGEVFLHTKSTGRLIEKTVLKIIPIEGKQLVNGEVQKTYEQIHQEVVISMELSALKNTKRGSNFAAGFVNVERVRCVKGQYPQHLQKLWENFDDEKESENDHPECFGPSQEYIILEMTFSGEDMEKFMFRNAEQSFYALHQIIFTLAAAEYAFEFEHRDLHWGNVLVLNTNEKFLTYKLKGHIITLPTKGVKVTIIDYTLSRVTYGNCCFYNDLSNDTELFSATGDYQFDIYRMMREILNDKWDIYQAKTNIFWISYILSKMLDGVSYKNYQTKVHSEYMEKLRTLSSTILTYTSCSECANHLSTMLQ</sequence>